<feature type="region of interest" description="Disordered" evidence="1">
    <location>
        <begin position="79"/>
        <end position="104"/>
    </location>
</feature>
<reference evidence="2 3" key="1">
    <citation type="submission" date="2017-01" db="EMBL/GenBank/DDBJ databases">
        <authorList>
            <person name="Mah S.A."/>
            <person name="Swanson W.J."/>
            <person name="Moy G.W."/>
            <person name="Vacquier V.D."/>
        </authorList>
    </citation>
    <scope>NUCLEOTIDE SEQUENCE [LARGE SCALE GENOMIC DNA]</scope>
    <source>
        <strain evidence="2 3">GSMNP</strain>
    </source>
</reference>
<proteinExistence type="predicted"/>
<accession>A0A1R1XYU9</accession>
<comment type="caution">
    <text evidence="2">The sequence shown here is derived from an EMBL/GenBank/DDBJ whole genome shotgun (WGS) entry which is preliminary data.</text>
</comment>
<evidence type="ECO:0000256" key="1">
    <source>
        <dbReference type="SAM" id="MobiDB-lite"/>
    </source>
</evidence>
<dbReference type="AlphaFoldDB" id="A0A1R1XYU9"/>
<dbReference type="EMBL" id="LSSN01001378">
    <property type="protein sequence ID" value="OMJ19861.1"/>
    <property type="molecule type" value="Genomic_DNA"/>
</dbReference>
<name>A0A1R1XYU9_9FUNG</name>
<dbReference type="Proteomes" id="UP000187283">
    <property type="component" value="Unassembled WGS sequence"/>
</dbReference>
<organism evidence="2 3">
    <name type="scientific">Smittium culicis</name>
    <dbReference type="NCBI Taxonomy" id="133412"/>
    <lineage>
        <taxon>Eukaryota</taxon>
        <taxon>Fungi</taxon>
        <taxon>Fungi incertae sedis</taxon>
        <taxon>Zoopagomycota</taxon>
        <taxon>Kickxellomycotina</taxon>
        <taxon>Harpellomycetes</taxon>
        <taxon>Harpellales</taxon>
        <taxon>Legeriomycetaceae</taxon>
        <taxon>Smittium</taxon>
    </lineage>
</organism>
<keyword evidence="3" id="KW-1185">Reference proteome</keyword>
<gene>
    <name evidence="2" type="ORF">AYI70_g4466</name>
</gene>
<evidence type="ECO:0000313" key="2">
    <source>
        <dbReference type="EMBL" id="OMJ19861.1"/>
    </source>
</evidence>
<sequence>MEQHRALIMGINSNSGLNASSNSLENNKDPDGDWIMSVNSIKDNKMMTEEEKIEEIEAIVAIQKRLAGYDRSYKHLHKNSQQNFKRNNYSRSQWSSNFKGGQKC</sequence>
<protein>
    <submittedName>
        <fullName evidence="2">Uncharacterized protein</fullName>
    </submittedName>
</protein>
<evidence type="ECO:0000313" key="3">
    <source>
        <dbReference type="Proteomes" id="UP000187283"/>
    </source>
</evidence>